<accession>A0A0P1BSI3</accession>
<dbReference type="STRING" id="401625.A0A0P1BSI3"/>
<feature type="region of interest" description="Disordered" evidence="1">
    <location>
        <begin position="316"/>
        <end position="347"/>
    </location>
</feature>
<name>A0A0P1BSI3_9BASI</name>
<dbReference type="InterPro" id="IPR014718">
    <property type="entry name" value="GH-type_carb-bd"/>
</dbReference>
<dbReference type="Gene3D" id="2.70.98.10">
    <property type="match status" value="1"/>
</dbReference>
<dbReference type="GO" id="GO:0005975">
    <property type="term" value="P:carbohydrate metabolic process"/>
    <property type="evidence" value="ECO:0007669"/>
    <property type="project" value="InterPro"/>
</dbReference>
<evidence type="ECO:0000313" key="3">
    <source>
        <dbReference type="Proteomes" id="UP000054845"/>
    </source>
</evidence>
<dbReference type="AlphaFoldDB" id="A0A0P1BSI3"/>
<dbReference type="OrthoDB" id="274691at2759"/>
<dbReference type="InterPro" id="IPR011013">
    <property type="entry name" value="Gal_mutarotase_sf_dom"/>
</dbReference>
<dbReference type="EMBL" id="CCYA01000389">
    <property type="protein sequence ID" value="CEH19321.1"/>
    <property type="molecule type" value="Genomic_DNA"/>
</dbReference>
<evidence type="ECO:0000313" key="2">
    <source>
        <dbReference type="EMBL" id="CEH19321.1"/>
    </source>
</evidence>
<dbReference type="GO" id="GO:0003824">
    <property type="term" value="F:catalytic activity"/>
    <property type="evidence" value="ECO:0007669"/>
    <property type="project" value="InterPro"/>
</dbReference>
<protein>
    <submittedName>
        <fullName evidence="2">ALDOSE-1-EPIMERASE</fullName>
    </submittedName>
</protein>
<dbReference type="GO" id="GO:0030246">
    <property type="term" value="F:carbohydrate binding"/>
    <property type="evidence" value="ECO:0007669"/>
    <property type="project" value="InterPro"/>
</dbReference>
<proteinExistence type="predicted"/>
<feature type="compositionally biased region" description="Basic and acidic residues" evidence="1">
    <location>
        <begin position="336"/>
        <end position="347"/>
    </location>
</feature>
<dbReference type="SUPFAM" id="SSF74650">
    <property type="entry name" value="Galactose mutarotase-like"/>
    <property type="match status" value="2"/>
</dbReference>
<keyword evidence="3" id="KW-1185">Reference proteome</keyword>
<sequence>MTSIDPFAPVELQHPGAGLSLHILPYGLIPHRLLLNVRQDGPLHPSSGIEGGGSATHDLLTGPEEPKHHQNGPLHPSSGIEGGGSATHDLLTGPEEPKHHQSYGRSFFGPVIGRYANRLPAGNQKYGHGQEMLVPVWGGENLCLHGGPASGPNGGPPVSLPSISQDDVPLQEGPLDTMVWTPLSNVSKAELFKDQDLSDPVNGSKAPQGSARVFAINHRPSSDGSGPPVTLRIEALIAVQAGSSGDVPSLGISAGKVRIEYRAEQRRSGKEEAVPTPLNLTHHWAFNLSASDPSARQTEKGTIEQHELRMLVRDKEEEQTLELDSRSVPLGQLKAADGERKGSTGRP</sequence>
<reference evidence="3" key="1">
    <citation type="submission" date="2014-09" db="EMBL/GenBank/DDBJ databases">
        <authorList>
            <person name="Sharma Rahul"/>
            <person name="Thines Marco"/>
        </authorList>
    </citation>
    <scope>NUCLEOTIDE SEQUENCE [LARGE SCALE GENOMIC DNA]</scope>
</reference>
<feature type="region of interest" description="Disordered" evidence="1">
    <location>
        <begin position="292"/>
        <end position="311"/>
    </location>
</feature>
<evidence type="ECO:0000256" key="1">
    <source>
        <dbReference type="SAM" id="MobiDB-lite"/>
    </source>
</evidence>
<feature type="compositionally biased region" description="Basic and acidic residues" evidence="1">
    <location>
        <begin position="297"/>
        <end position="311"/>
    </location>
</feature>
<feature type="region of interest" description="Disordered" evidence="1">
    <location>
        <begin position="44"/>
        <end position="104"/>
    </location>
</feature>
<dbReference type="Proteomes" id="UP000054845">
    <property type="component" value="Unassembled WGS sequence"/>
</dbReference>
<organism evidence="2 3">
    <name type="scientific">Ceraceosorus bombacis</name>
    <dbReference type="NCBI Taxonomy" id="401625"/>
    <lineage>
        <taxon>Eukaryota</taxon>
        <taxon>Fungi</taxon>
        <taxon>Dikarya</taxon>
        <taxon>Basidiomycota</taxon>
        <taxon>Ustilaginomycotina</taxon>
        <taxon>Exobasidiomycetes</taxon>
        <taxon>Ceraceosorales</taxon>
        <taxon>Ceraceosoraceae</taxon>
        <taxon>Ceraceosorus</taxon>
    </lineage>
</organism>